<feature type="region of interest" description="Disordered" evidence="1">
    <location>
        <begin position="77"/>
        <end position="97"/>
    </location>
</feature>
<name>A0A3P8H3W9_9TREM</name>
<proteinExistence type="predicted"/>
<feature type="compositionally biased region" description="Basic and acidic residues" evidence="1">
    <location>
        <begin position="77"/>
        <end position="89"/>
    </location>
</feature>
<organism evidence="2 3">
    <name type="scientific">Echinostoma caproni</name>
    <dbReference type="NCBI Taxonomy" id="27848"/>
    <lineage>
        <taxon>Eukaryota</taxon>
        <taxon>Metazoa</taxon>
        <taxon>Spiralia</taxon>
        <taxon>Lophotrochozoa</taxon>
        <taxon>Platyhelminthes</taxon>
        <taxon>Trematoda</taxon>
        <taxon>Digenea</taxon>
        <taxon>Plagiorchiida</taxon>
        <taxon>Echinostomata</taxon>
        <taxon>Echinostomatoidea</taxon>
        <taxon>Echinostomatidae</taxon>
        <taxon>Echinostoma</taxon>
    </lineage>
</organism>
<dbReference type="EMBL" id="UZAN01052545">
    <property type="protein sequence ID" value="VDP89551.1"/>
    <property type="molecule type" value="Genomic_DNA"/>
</dbReference>
<evidence type="ECO:0000313" key="2">
    <source>
        <dbReference type="EMBL" id="VDP89551.1"/>
    </source>
</evidence>
<dbReference type="AlphaFoldDB" id="A0A3P8H3W9"/>
<evidence type="ECO:0000313" key="3">
    <source>
        <dbReference type="Proteomes" id="UP000272942"/>
    </source>
</evidence>
<dbReference type="Proteomes" id="UP000272942">
    <property type="component" value="Unassembled WGS sequence"/>
</dbReference>
<sequence length="97" mass="10841">MVDPNEAQEPIASEIGGKETNGKLFVCSSRKPGHRDSHIAVTGSIILIRMSMCNTMPMDLIRVFSTPLSSLCLRGRVHDHDDQDDHDDHDHDDDDDE</sequence>
<reference evidence="2 3" key="1">
    <citation type="submission" date="2018-11" db="EMBL/GenBank/DDBJ databases">
        <authorList>
            <consortium name="Pathogen Informatics"/>
        </authorList>
    </citation>
    <scope>NUCLEOTIDE SEQUENCE [LARGE SCALE GENOMIC DNA]</scope>
    <source>
        <strain evidence="2 3">Egypt</strain>
    </source>
</reference>
<keyword evidence="3" id="KW-1185">Reference proteome</keyword>
<accession>A0A3P8H3W9</accession>
<evidence type="ECO:0000256" key="1">
    <source>
        <dbReference type="SAM" id="MobiDB-lite"/>
    </source>
</evidence>
<gene>
    <name evidence="2" type="ORF">ECPE_LOCUS12279</name>
</gene>
<protein>
    <submittedName>
        <fullName evidence="2">Uncharacterized protein</fullName>
    </submittedName>
</protein>